<proteinExistence type="inferred from homology"/>
<keyword evidence="6 10" id="KW-0812">Transmembrane</keyword>
<feature type="transmembrane region" description="Helical" evidence="10">
    <location>
        <begin position="234"/>
        <end position="264"/>
    </location>
</feature>
<feature type="transmembrane region" description="Helical" evidence="10">
    <location>
        <begin position="161"/>
        <end position="180"/>
    </location>
</feature>
<dbReference type="InterPro" id="IPR004856">
    <property type="entry name" value="Glyco_trans_ALG6/ALG8"/>
</dbReference>
<comment type="pathway">
    <text evidence="2 10">Protein modification; protein glycosylation.</text>
</comment>
<comment type="caution">
    <text evidence="12">The sequence shown here is derived from an EMBL/GenBank/DDBJ whole genome shotgun (WGS) entry which is preliminary data.</text>
</comment>
<feature type="transmembrane region" description="Helical" evidence="10">
    <location>
        <begin position="192"/>
        <end position="214"/>
    </location>
</feature>
<comment type="similarity">
    <text evidence="3 10">Belongs to the ALG6/ALG8 glucosyltransferase family.</text>
</comment>
<dbReference type="PANTHER" id="PTHR12413:SF1">
    <property type="entry name" value="DOLICHYL PYROPHOSPHATE MAN9GLCNAC2 ALPHA-1,3-GLUCOSYLTRANSFERASE"/>
    <property type="match status" value="1"/>
</dbReference>
<dbReference type="RefSeq" id="XP_025340951.1">
    <property type="nucleotide sequence ID" value="XM_025485486.1"/>
</dbReference>
<feature type="transmembrane region" description="Helical" evidence="10">
    <location>
        <begin position="521"/>
        <end position="544"/>
    </location>
</feature>
<evidence type="ECO:0000256" key="3">
    <source>
        <dbReference type="ARBA" id="ARBA00008715"/>
    </source>
</evidence>
<dbReference type="OrthoDB" id="5589195at2759"/>
<dbReference type="STRING" id="45357.A0A2V1ASU3"/>
<feature type="transmembrane region" description="Helical" evidence="10">
    <location>
        <begin position="285"/>
        <end position="307"/>
    </location>
</feature>
<protein>
    <recommendedName>
        <fullName evidence="10">Alpha-1,3-glucosyltransferase</fullName>
        <ecNumber evidence="10">2.4.1.-</ecNumber>
    </recommendedName>
</protein>
<accession>A0A2V1ASU3</accession>
<evidence type="ECO:0000256" key="10">
    <source>
        <dbReference type="RuleBase" id="RU363110"/>
    </source>
</evidence>
<evidence type="ECO:0000256" key="8">
    <source>
        <dbReference type="ARBA" id="ARBA00022989"/>
    </source>
</evidence>
<dbReference type="AlphaFoldDB" id="A0A2V1ASU3"/>
<feature type="transmembrane region" description="Helical" evidence="10">
    <location>
        <begin position="56"/>
        <end position="74"/>
    </location>
</feature>
<keyword evidence="8 10" id="KW-1133">Transmembrane helix</keyword>
<evidence type="ECO:0000256" key="5">
    <source>
        <dbReference type="ARBA" id="ARBA00022679"/>
    </source>
</evidence>
<evidence type="ECO:0000256" key="4">
    <source>
        <dbReference type="ARBA" id="ARBA00022676"/>
    </source>
</evidence>
<comment type="subcellular location">
    <subcellularLocation>
        <location evidence="1 10">Endoplasmic reticulum membrane</location>
        <topology evidence="1 10">Multi-pass membrane protein</topology>
    </subcellularLocation>
</comment>
<dbReference type="Proteomes" id="UP000244309">
    <property type="component" value="Unassembled WGS sequence"/>
</dbReference>
<dbReference type="EMBL" id="PKFO01000003">
    <property type="protein sequence ID" value="PVH20011.1"/>
    <property type="molecule type" value="Genomic_DNA"/>
</dbReference>
<keyword evidence="5 10" id="KW-0808">Transferase</keyword>
<keyword evidence="7 10" id="KW-0256">Endoplasmic reticulum</keyword>
<dbReference type="GeneID" id="37007120"/>
<evidence type="ECO:0000256" key="11">
    <source>
        <dbReference type="SAM" id="MobiDB-lite"/>
    </source>
</evidence>
<dbReference type="Pfam" id="PF03155">
    <property type="entry name" value="Alg6_Alg8"/>
    <property type="match status" value="1"/>
</dbReference>
<keyword evidence="9 10" id="KW-0472">Membrane</keyword>
<feature type="transmembrane region" description="Helical" evidence="10">
    <location>
        <begin position="391"/>
        <end position="410"/>
    </location>
</feature>
<dbReference type="EC" id="2.4.1.-" evidence="10"/>
<evidence type="ECO:0000256" key="1">
    <source>
        <dbReference type="ARBA" id="ARBA00004477"/>
    </source>
</evidence>
<feature type="transmembrane region" description="Helical" evidence="10">
    <location>
        <begin position="458"/>
        <end position="478"/>
    </location>
</feature>
<feature type="transmembrane region" description="Helical" evidence="10">
    <location>
        <begin position="360"/>
        <end position="379"/>
    </location>
</feature>
<evidence type="ECO:0000313" key="13">
    <source>
        <dbReference type="Proteomes" id="UP000244309"/>
    </source>
</evidence>
<evidence type="ECO:0000256" key="7">
    <source>
        <dbReference type="ARBA" id="ARBA00022824"/>
    </source>
</evidence>
<evidence type="ECO:0000256" key="2">
    <source>
        <dbReference type="ARBA" id="ARBA00004922"/>
    </source>
</evidence>
<reference evidence="12 13" key="1">
    <citation type="submission" date="2017-12" db="EMBL/GenBank/DDBJ databases">
        <title>Genome Sequence of a Multidrug-Resistant Candida haemulonii Isolate from a Patient with Chronic Leg Ulcers in Israel.</title>
        <authorList>
            <person name="Chow N.A."/>
            <person name="Gade L."/>
            <person name="Batra D."/>
            <person name="Rowe L.A."/>
            <person name="Ben-Ami R."/>
            <person name="Loparev V.N."/>
            <person name="Litvintseva A.P."/>
        </authorList>
    </citation>
    <scope>NUCLEOTIDE SEQUENCE [LARGE SCALE GENOMIC DNA]</scope>
    <source>
        <strain evidence="12 13">B11899</strain>
    </source>
</reference>
<name>A0A2V1ASU3_9ASCO</name>
<gene>
    <name evidence="12" type="ORF">CXQ85_001789</name>
</gene>
<evidence type="ECO:0000313" key="12">
    <source>
        <dbReference type="EMBL" id="PVH20011.1"/>
    </source>
</evidence>
<keyword evidence="13" id="KW-1185">Reference proteome</keyword>
<dbReference type="GO" id="GO:0005789">
    <property type="term" value="C:endoplasmic reticulum membrane"/>
    <property type="evidence" value="ECO:0007669"/>
    <property type="project" value="UniProtKB-SubCell"/>
</dbReference>
<evidence type="ECO:0000256" key="9">
    <source>
        <dbReference type="ARBA" id="ARBA00023136"/>
    </source>
</evidence>
<sequence length="549" mass="62685">MAKQSAKKKKAPAPKKPAAKADNEVSSYKQNPYIHTPLYDLLHVFERAPDQWAARYILILSAIILRGAVGLGPWSGKGEKPINGDFEAQRHWMEITTHLPINQWYFYDLQYWGLDYPPITAYHSWLCGVIGNVIDSRWFELDASRGIETSAIKTFMRYTSLISELVVLFPAILQLVSLLGGKKLKLGRMHQIVVIAMIIYQPPLILIDHGHFQFNSVMLGFFLYSVSELIKDNLLMASVWFVASILFKQMSLYYSPYIFFYILSKLFTPKPKLAQTIASFDFAKFIAVGATVVASIAAVLIPFFIAAQDAAEVEKMVRQIVLRMFPFERGLFEDKVANFWCVTNVIFKYREHFTPEQLKILSLGLTIVSILPPCLITFWKNITRKTNNPLMLIYGFSATAWGFYLFSFQVHEKTVLVPLIPSTFLLLSTDPNIVGIIQWINNIGSFSLFPLLKKDGLVLQYATLTLLMNWFVGGFSLPSKSLLWPTQSPLIVKFVIIGTYAATLFYHVVEYFFEPPASLPDLWVILNCVISFGSFSFFYLWLIYHLVKL</sequence>
<feature type="transmembrane region" description="Helical" evidence="10">
    <location>
        <begin position="490"/>
        <end position="509"/>
    </location>
</feature>
<evidence type="ECO:0000256" key="6">
    <source>
        <dbReference type="ARBA" id="ARBA00022692"/>
    </source>
</evidence>
<feature type="region of interest" description="Disordered" evidence="11">
    <location>
        <begin position="1"/>
        <end position="24"/>
    </location>
</feature>
<dbReference type="UniPathway" id="UPA00378"/>
<dbReference type="PANTHER" id="PTHR12413">
    <property type="entry name" value="DOLICHYL GLYCOSYLTRANSFERASE"/>
    <property type="match status" value="1"/>
</dbReference>
<dbReference type="GO" id="GO:0042281">
    <property type="term" value="F:dolichyl pyrophosphate Man9GlcNAc2 alpha-1,3-glucosyltransferase activity"/>
    <property type="evidence" value="ECO:0007669"/>
    <property type="project" value="TreeGrafter"/>
</dbReference>
<dbReference type="VEuPathDB" id="FungiDB:CXQ85_001789"/>
<feature type="compositionally biased region" description="Basic residues" evidence="11">
    <location>
        <begin position="1"/>
        <end position="13"/>
    </location>
</feature>
<organism evidence="12 13">
    <name type="scientific">Candidozyma haemuli</name>
    <dbReference type="NCBI Taxonomy" id="45357"/>
    <lineage>
        <taxon>Eukaryota</taxon>
        <taxon>Fungi</taxon>
        <taxon>Dikarya</taxon>
        <taxon>Ascomycota</taxon>
        <taxon>Saccharomycotina</taxon>
        <taxon>Pichiomycetes</taxon>
        <taxon>Metschnikowiaceae</taxon>
        <taxon>Candidozyma</taxon>
    </lineage>
</organism>
<keyword evidence="4 10" id="KW-0328">Glycosyltransferase</keyword>